<protein>
    <submittedName>
        <fullName evidence="2">Uncharacterized protein</fullName>
    </submittedName>
</protein>
<reference evidence="2 3" key="1">
    <citation type="submission" date="2018-11" db="EMBL/GenBank/DDBJ databases">
        <title>Sequencing the genomes of 1000 actinobacteria strains.</title>
        <authorList>
            <person name="Klenk H.-P."/>
        </authorList>
    </citation>
    <scope>NUCLEOTIDE SEQUENCE [LARGE SCALE GENOMIC DNA]</scope>
    <source>
        <strain evidence="2 3">DSM 14012</strain>
    </source>
</reference>
<proteinExistence type="predicted"/>
<dbReference type="RefSeq" id="WP_085511567.1">
    <property type="nucleotide sequence ID" value="NZ_FXAP01000002.1"/>
</dbReference>
<keyword evidence="3" id="KW-1185">Reference proteome</keyword>
<dbReference type="AlphaFoldDB" id="A0A3N2BXK5"/>
<dbReference type="EMBL" id="RKHL01000001">
    <property type="protein sequence ID" value="ROR79990.1"/>
    <property type="molecule type" value="Genomic_DNA"/>
</dbReference>
<organism evidence="2 3">
    <name type="scientific">Plantibacter flavus</name>
    <dbReference type="NCBI Taxonomy" id="150123"/>
    <lineage>
        <taxon>Bacteria</taxon>
        <taxon>Bacillati</taxon>
        <taxon>Actinomycetota</taxon>
        <taxon>Actinomycetes</taxon>
        <taxon>Micrococcales</taxon>
        <taxon>Microbacteriaceae</taxon>
        <taxon>Plantibacter</taxon>
    </lineage>
</organism>
<dbReference type="Proteomes" id="UP000266915">
    <property type="component" value="Unassembled WGS sequence"/>
</dbReference>
<keyword evidence="1" id="KW-0812">Transmembrane</keyword>
<keyword evidence="1" id="KW-0472">Membrane</keyword>
<evidence type="ECO:0000313" key="3">
    <source>
        <dbReference type="Proteomes" id="UP000266915"/>
    </source>
</evidence>
<comment type="caution">
    <text evidence="2">The sequence shown here is derived from an EMBL/GenBank/DDBJ whole genome shotgun (WGS) entry which is preliminary data.</text>
</comment>
<evidence type="ECO:0000313" key="2">
    <source>
        <dbReference type="EMBL" id="ROR79990.1"/>
    </source>
</evidence>
<gene>
    <name evidence="2" type="ORF">EDD42_0020</name>
</gene>
<evidence type="ECO:0000256" key="1">
    <source>
        <dbReference type="SAM" id="Phobius"/>
    </source>
</evidence>
<feature type="transmembrane region" description="Helical" evidence="1">
    <location>
        <begin position="16"/>
        <end position="37"/>
    </location>
</feature>
<accession>A0A3N2BXK5</accession>
<keyword evidence="1" id="KW-1133">Transmembrane helix</keyword>
<name>A0A3N2BXK5_9MICO</name>
<sequence>MWITEHASAVELVPGWIGAIAAAVGALVAIVAIALTYRQLRLTSIQIRDSAKRESQNSEDQTRPYVGLDVVTSVGGSPAFDLVIANFGRTTARRIVLSIVEREFEAQSDQDAIGPALGRLFAVPFDLAPGARRRVFWHFPDDENSTPGGSLGAPAVGELRAAYVWEPGGNEPERHYVEHLR</sequence>